<organism evidence="2 3">
    <name type="scientific">Solanum bulbocastanum</name>
    <name type="common">Wild potato</name>
    <dbReference type="NCBI Taxonomy" id="147425"/>
    <lineage>
        <taxon>Eukaryota</taxon>
        <taxon>Viridiplantae</taxon>
        <taxon>Streptophyta</taxon>
        <taxon>Embryophyta</taxon>
        <taxon>Tracheophyta</taxon>
        <taxon>Spermatophyta</taxon>
        <taxon>Magnoliopsida</taxon>
        <taxon>eudicotyledons</taxon>
        <taxon>Gunneridae</taxon>
        <taxon>Pentapetalae</taxon>
        <taxon>asterids</taxon>
        <taxon>lamiids</taxon>
        <taxon>Solanales</taxon>
        <taxon>Solanaceae</taxon>
        <taxon>Solanoideae</taxon>
        <taxon>Solaneae</taxon>
        <taxon>Solanum</taxon>
    </lineage>
</organism>
<dbReference type="AlphaFoldDB" id="A0AAN8SNJ1"/>
<dbReference type="EMBL" id="JBANQN010000232">
    <property type="protein sequence ID" value="KAK6771481.1"/>
    <property type="molecule type" value="Genomic_DNA"/>
</dbReference>
<sequence>MRGVLRGRLMACMACPCYAVGRLQKHADDGLWGDRVPLRAFISTGLYAFGVETAVLSGEWRVLELLLRLTLGAARPGHVRPCTARRYRWGGRGRCPCRNFSLPPTPLRHRRRGTACHAGRRGGCRACIDEAIHVRRMSGIGLARLGWIPASSSDVLTRMPCRWRIKRNLGLSDVGILCCIPNARALLACNRSAFAPRARRAGRTQKPLSAPRAFLAPSCEGAVRERRLEFSDSVDAAGTGPSPAPICPRTNAPCGRRPRSPWPRPRPFGRGRGSCGARRR</sequence>
<reference evidence="2 3" key="1">
    <citation type="submission" date="2024-02" db="EMBL/GenBank/DDBJ databases">
        <title>de novo genome assembly of Solanum bulbocastanum strain 11H21.</title>
        <authorList>
            <person name="Hosaka A.J."/>
        </authorList>
    </citation>
    <scope>NUCLEOTIDE SEQUENCE [LARGE SCALE GENOMIC DNA]</scope>
    <source>
        <tissue evidence="2">Young leaves</tissue>
    </source>
</reference>
<feature type="region of interest" description="Disordered" evidence="1">
    <location>
        <begin position="234"/>
        <end position="280"/>
    </location>
</feature>
<gene>
    <name evidence="2" type="ORF">RDI58_031268</name>
</gene>
<proteinExistence type="predicted"/>
<evidence type="ECO:0000256" key="1">
    <source>
        <dbReference type="SAM" id="MobiDB-lite"/>
    </source>
</evidence>
<evidence type="ECO:0000313" key="2">
    <source>
        <dbReference type="EMBL" id="KAK6771481.1"/>
    </source>
</evidence>
<dbReference type="Proteomes" id="UP001371456">
    <property type="component" value="Unassembled WGS sequence"/>
</dbReference>
<protein>
    <submittedName>
        <fullName evidence="2">Uncharacterized protein</fullName>
    </submittedName>
</protein>
<evidence type="ECO:0000313" key="3">
    <source>
        <dbReference type="Proteomes" id="UP001371456"/>
    </source>
</evidence>
<keyword evidence="3" id="KW-1185">Reference proteome</keyword>
<name>A0AAN8SNJ1_SOLBU</name>
<comment type="caution">
    <text evidence="2">The sequence shown here is derived from an EMBL/GenBank/DDBJ whole genome shotgun (WGS) entry which is preliminary data.</text>
</comment>
<accession>A0AAN8SNJ1</accession>